<dbReference type="Proteomes" id="UP000637628">
    <property type="component" value="Unassembled WGS sequence"/>
</dbReference>
<gene>
    <name evidence="2" type="ORF">Adu01nite_26530</name>
</gene>
<dbReference type="EMBL" id="BOML01000021">
    <property type="protein sequence ID" value="GIE01303.1"/>
    <property type="molecule type" value="Genomic_DNA"/>
</dbReference>
<evidence type="ECO:0000313" key="3">
    <source>
        <dbReference type="Proteomes" id="UP000637628"/>
    </source>
</evidence>
<organism evidence="2 3">
    <name type="scientific">Paractinoplanes durhamensis</name>
    <dbReference type="NCBI Taxonomy" id="113563"/>
    <lineage>
        <taxon>Bacteria</taxon>
        <taxon>Bacillati</taxon>
        <taxon>Actinomycetota</taxon>
        <taxon>Actinomycetes</taxon>
        <taxon>Micromonosporales</taxon>
        <taxon>Micromonosporaceae</taxon>
        <taxon>Paractinoplanes</taxon>
    </lineage>
</organism>
<accession>A0ABQ3YUN0</accession>
<evidence type="ECO:0000313" key="2">
    <source>
        <dbReference type="EMBL" id="GIE01303.1"/>
    </source>
</evidence>
<dbReference type="RefSeq" id="WP_203726900.1">
    <property type="nucleotide sequence ID" value="NZ_BAAATX010000014.1"/>
</dbReference>
<name>A0ABQ3YUN0_9ACTN</name>
<keyword evidence="1" id="KW-0732">Signal</keyword>
<feature type="signal peptide" evidence="1">
    <location>
        <begin position="1"/>
        <end position="25"/>
    </location>
</feature>
<proteinExistence type="predicted"/>
<reference evidence="2 3" key="1">
    <citation type="submission" date="2021-01" db="EMBL/GenBank/DDBJ databases">
        <title>Whole genome shotgun sequence of Actinoplanes durhamensis NBRC 14914.</title>
        <authorList>
            <person name="Komaki H."/>
            <person name="Tamura T."/>
        </authorList>
    </citation>
    <scope>NUCLEOTIDE SEQUENCE [LARGE SCALE GENOMIC DNA]</scope>
    <source>
        <strain evidence="2 3">NBRC 14914</strain>
    </source>
</reference>
<sequence length="176" mass="19023">MRALFVILAAALVGFLISPLLKADAACTATPAAAGSAPPRNDWSDEQVANARTIVTIGNQRRVPKEGQVIAVATAMQESRLRNLKGGDRDSIGLFQQRPSKGWGTLKQLTDPAYQTQKFYDKLLRIHNWQDMRPTEAAQAVQISAFPEAYAKHVPAATRLVESFSAKAAATCTTAT</sequence>
<protein>
    <submittedName>
        <fullName evidence="2">Uncharacterized protein</fullName>
    </submittedName>
</protein>
<comment type="caution">
    <text evidence="2">The sequence shown here is derived from an EMBL/GenBank/DDBJ whole genome shotgun (WGS) entry which is preliminary data.</text>
</comment>
<keyword evidence="3" id="KW-1185">Reference proteome</keyword>
<evidence type="ECO:0000256" key="1">
    <source>
        <dbReference type="SAM" id="SignalP"/>
    </source>
</evidence>
<feature type="chain" id="PRO_5045081995" evidence="1">
    <location>
        <begin position="26"/>
        <end position="176"/>
    </location>
</feature>